<proteinExistence type="predicted"/>
<dbReference type="AlphaFoldDB" id="A0A0V0R1P7"/>
<dbReference type="EMBL" id="LDAU01000074">
    <property type="protein sequence ID" value="KRX08088.1"/>
    <property type="molecule type" value="Genomic_DNA"/>
</dbReference>
<accession>A0A0V0R1P7</accession>
<name>A0A0V0R1P7_PSEPJ</name>
<comment type="caution">
    <text evidence="2">The sequence shown here is derived from an EMBL/GenBank/DDBJ whole genome shotgun (WGS) entry which is preliminary data.</text>
</comment>
<evidence type="ECO:0000313" key="3">
    <source>
        <dbReference type="Proteomes" id="UP000054937"/>
    </source>
</evidence>
<feature type="region of interest" description="Disordered" evidence="1">
    <location>
        <begin position="349"/>
        <end position="391"/>
    </location>
</feature>
<reference evidence="2 3" key="1">
    <citation type="journal article" date="2015" name="Sci. Rep.">
        <title>Genome of the facultative scuticociliatosis pathogen Pseudocohnilembus persalinus provides insight into its virulence through horizontal gene transfer.</title>
        <authorList>
            <person name="Xiong J."/>
            <person name="Wang G."/>
            <person name="Cheng J."/>
            <person name="Tian M."/>
            <person name="Pan X."/>
            <person name="Warren A."/>
            <person name="Jiang C."/>
            <person name="Yuan D."/>
            <person name="Miao W."/>
        </authorList>
    </citation>
    <scope>NUCLEOTIDE SEQUENCE [LARGE SCALE GENOMIC DNA]</scope>
    <source>
        <strain evidence="2">36N120E</strain>
    </source>
</reference>
<evidence type="ECO:0000256" key="1">
    <source>
        <dbReference type="SAM" id="MobiDB-lite"/>
    </source>
</evidence>
<dbReference type="InParanoid" id="A0A0V0R1P7"/>
<feature type="region of interest" description="Disordered" evidence="1">
    <location>
        <begin position="36"/>
        <end position="86"/>
    </location>
</feature>
<gene>
    <name evidence="2" type="ORF">PPERSA_10450</name>
</gene>
<evidence type="ECO:0000313" key="2">
    <source>
        <dbReference type="EMBL" id="KRX08088.1"/>
    </source>
</evidence>
<protein>
    <submittedName>
        <fullName evidence="2">Uncharacterized protein</fullName>
    </submittedName>
</protein>
<organism evidence="2 3">
    <name type="scientific">Pseudocohnilembus persalinus</name>
    <name type="common">Ciliate</name>
    <dbReference type="NCBI Taxonomy" id="266149"/>
    <lineage>
        <taxon>Eukaryota</taxon>
        <taxon>Sar</taxon>
        <taxon>Alveolata</taxon>
        <taxon>Ciliophora</taxon>
        <taxon>Intramacronucleata</taxon>
        <taxon>Oligohymenophorea</taxon>
        <taxon>Scuticociliatia</taxon>
        <taxon>Philasterida</taxon>
        <taxon>Pseudocohnilembidae</taxon>
        <taxon>Pseudocohnilembus</taxon>
    </lineage>
</organism>
<keyword evidence="3" id="KW-1185">Reference proteome</keyword>
<dbReference type="Proteomes" id="UP000054937">
    <property type="component" value="Unassembled WGS sequence"/>
</dbReference>
<sequence length="565" mass="67415">MYENNNNYDYNPYQNEKILKELTSKPYRQDIQFVNEGSNVQVRPPSTAGSDRGQRQQYIQRDNTQKQEKKQKIQKTKQQKKQFDNKNITENLQIQSLNSFRLNNNQNKEFNSSQTQYQNQTIKNEQLQKNKYHKEQDILSQEISNNTNIFNKFVSNKDKKIDQLHNQFQSQEFKQNYFQKNDFRKQKASLDSGYTFNQKKEYNSSIYGKTLNKKIEQLHDLKSTYNPKQYIKQKGLSIQNTKKLFLNYQKEDENNKYNERYCKHDKLQPEYKTPQSLTYQINNKKNQKLPALNQTGQQIVKSYEQKFSTMQLPKKQKSKASNFQNEYEYENLNMSFDKNMKKNVKVSTQIGARDNRHNQRQNIFPKNSQNEDKKKANQQKQKLQSSFDQDQNHLEKVKKVLQLGNNGVTIQELQKQIKQYKDSDRQERSQKKVNRILKKQNQQFQENQYNIFQDCQDADSKNQNIQNKKMKKQHQNNLGINEKFDDKNNNQSVISSDTENNNDLIIKNKDYDFDKDIYGKKKVTSFSNNLLQNQIYDKNIKKSEKIESEKPQQNQSPIITGAFLC</sequence>